<dbReference type="Proteomes" id="UP001595805">
    <property type="component" value="Unassembled WGS sequence"/>
</dbReference>
<dbReference type="EMBL" id="JBHRZS010000006">
    <property type="protein sequence ID" value="MFC3879577.1"/>
    <property type="molecule type" value="Genomic_DNA"/>
</dbReference>
<protein>
    <submittedName>
        <fullName evidence="2">DUF6090 family protein</fullName>
    </submittedName>
</protein>
<comment type="caution">
    <text evidence="2">The sequence shown here is derived from an EMBL/GenBank/DDBJ whole genome shotgun (WGS) entry which is preliminary data.</text>
</comment>
<evidence type="ECO:0000313" key="3">
    <source>
        <dbReference type="Proteomes" id="UP001595805"/>
    </source>
</evidence>
<keyword evidence="3" id="KW-1185">Reference proteome</keyword>
<feature type="transmembrane region" description="Helical" evidence="1">
    <location>
        <begin position="12"/>
        <end position="30"/>
    </location>
</feature>
<keyword evidence="1" id="KW-1133">Transmembrane helix</keyword>
<dbReference type="Pfam" id="PF19578">
    <property type="entry name" value="DUF6090"/>
    <property type="match status" value="1"/>
</dbReference>
<keyword evidence="1" id="KW-0472">Membrane</keyword>
<sequence length="215" mass="24960">MEKNKAGKYLKYAIGEIALVMIGILLALQVSTWNETRRNQALEDEFKIGLKNDLLRDKENIEFCLANIEGKILAHEILTNNLSESYDTDKEQLDSLFHFLLQPLVSFFPVSGTFDTAISSGNISNFTDKELIEKAHYLYNSKYPRLVYNGELVDQRNLRIRELYVREIRRNEIGNFDSDRLEDLLDDIDRVNFGNGFRKTIFEETLQLIDEILAN</sequence>
<dbReference type="InterPro" id="IPR045749">
    <property type="entry name" value="DUF6090"/>
</dbReference>
<dbReference type="RefSeq" id="WP_377904130.1">
    <property type="nucleotide sequence ID" value="NZ_JBHRZS010000006.1"/>
</dbReference>
<keyword evidence="1" id="KW-0812">Transmembrane</keyword>
<proteinExistence type="predicted"/>
<evidence type="ECO:0000313" key="2">
    <source>
        <dbReference type="EMBL" id="MFC3879577.1"/>
    </source>
</evidence>
<gene>
    <name evidence="2" type="ORF">ACFOSV_05300</name>
</gene>
<name>A0ABV8APH0_9BACT</name>
<reference evidence="3" key="1">
    <citation type="journal article" date="2019" name="Int. J. Syst. Evol. Microbiol.">
        <title>The Global Catalogue of Microorganisms (GCM) 10K type strain sequencing project: providing services to taxonomists for standard genome sequencing and annotation.</title>
        <authorList>
            <consortium name="The Broad Institute Genomics Platform"/>
            <consortium name="The Broad Institute Genome Sequencing Center for Infectious Disease"/>
            <person name="Wu L."/>
            <person name="Ma J."/>
        </authorList>
    </citation>
    <scope>NUCLEOTIDE SEQUENCE [LARGE SCALE GENOMIC DNA]</scope>
    <source>
        <strain evidence="3">CCUG 60523</strain>
    </source>
</reference>
<accession>A0ABV8APH0</accession>
<evidence type="ECO:0000256" key="1">
    <source>
        <dbReference type="SAM" id="Phobius"/>
    </source>
</evidence>
<organism evidence="2 3">
    <name type="scientific">Algoriphagus namhaensis</name>
    <dbReference type="NCBI Taxonomy" id="915353"/>
    <lineage>
        <taxon>Bacteria</taxon>
        <taxon>Pseudomonadati</taxon>
        <taxon>Bacteroidota</taxon>
        <taxon>Cytophagia</taxon>
        <taxon>Cytophagales</taxon>
        <taxon>Cyclobacteriaceae</taxon>
        <taxon>Algoriphagus</taxon>
    </lineage>
</organism>